<evidence type="ECO:0000256" key="2">
    <source>
        <dbReference type="ARBA" id="ARBA00007866"/>
    </source>
</evidence>
<evidence type="ECO:0000313" key="19">
    <source>
        <dbReference type="EMBL" id="KGX83556.1"/>
    </source>
</evidence>
<dbReference type="EC" id="7.1.1.9" evidence="15"/>
<keyword evidence="6 15" id="KW-0479">Metal-binding</keyword>
<evidence type="ECO:0000256" key="13">
    <source>
        <dbReference type="ARBA" id="ARBA00047816"/>
    </source>
</evidence>
<feature type="domain" description="Cytochrome oxidase subunit II transmembrane region profile" evidence="18">
    <location>
        <begin position="14"/>
        <end position="112"/>
    </location>
</feature>
<dbReference type="PROSITE" id="PS00078">
    <property type="entry name" value="COX2"/>
    <property type="match status" value="1"/>
</dbReference>
<evidence type="ECO:0000256" key="16">
    <source>
        <dbReference type="SAM" id="Phobius"/>
    </source>
</evidence>
<dbReference type="SUPFAM" id="SSF81464">
    <property type="entry name" value="Cytochrome c oxidase subunit II-like, transmembrane region"/>
    <property type="match status" value="1"/>
</dbReference>
<keyword evidence="11 16" id="KW-0472">Membrane</keyword>
<evidence type="ECO:0000256" key="15">
    <source>
        <dbReference type="RuleBase" id="RU004024"/>
    </source>
</evidence>
<comment type="subcellular location">
    <subcellularLocation>
        <location evidence="14">Cell membrane</location>
        <topology evidence="14">Multi-pass membrane protein</topology>
    </subcellularLocation>
    <subcellularLocation>
        <location evidence="1">Membrane</location>
        <topology evidence="1">Multi-pass membrane protein</topology>
    </subcellularLocation>
</comment>
<sequence>MRKIYMILSSVLLILSGCNLRVLDPKSQTAKDQSFLVQFSFALMMIVFATVIVLFVWFVWKYRQTEENKHKIPEDEKGNRLFEITWTVLPIILLAVLAVPTIKITYEISASSSATPPNAVHIDVTAQQFSWTFEYQNGVVQTSELVLPKDRPVVFHLNSDDVIHSFWVPKLGGKKDVIPGKERRLILTPDEVGTYQGKCAEFCGKDHALMRFETIVKTQEDYKQWLQKMKQKIE</sequence>
<evidence type="ECO:0000256" key="9">
    <source>
        <dbReference type="ARBA" id="ARBA00022989"/>
    </source>
</evidence>
<dbReference type="AlphaFoldDB" id="A0A0A5FS28"/>
<dbReference type="Gene3D" id="2.60.40.420">
    <property type="entry name" value="Cupredoxins - blue copper proteins"/>
    <property type="match status" value="1"/>
</dbReference>
<dbReference type="GO" id="GO:0042773">
    <property type="term" value="P:ATP synthesis coupled electron transport"/>
    <property type="evidence" value="ECO:0007669"/>
    <property type="project" value="TreeGrafter"/>
</dbReference>
<keyword evidence="3 14" id="KW-0813">Transport</keyword>
<dbReference type="Pfam" id="PF02790">
    <property type="entry name" value="COX2_TM"/>
    <property type="match status" value="1"/>
</dbReference>
<keyword evidence="5 14" id="KW-0812">Transmembrane</keyword>
<dbReference type="OrthoDB" id="9781261at2"/>
<dbReference type="InterPro" id="IPR014222">
    <property type="entry name" value="Cyt_c_oxidase_su2"/>
</dbReference>
<dbReference type="GO" id="GO:0005507">
    <property type="term" value="F:copper ion binding"/>
    <property type="evidence" value="ECO:0007669"/>
    <property type="project" value="InterPro"/>
</dbReference>
<evidence type="ECO:0000256" key="10">
    <source>
        <dbReference type="ARBA" id="ARBA00023008"/>
    </source>
</evidence>
<comment type="function">
    <text evidence="12 15">Subunits I and II form the functional core of the enzyme complex. Electrons originating in cytochrome c are transferred via heme a and Cu(A) to the binuclear center formed by heme a3 and Cu(B).</text>
</comment>
<dbReference type="PROSITE" id="PS51257">
    <property type="entry name" value="PROKAR_LIPOPROTEIN"/>
    <property type="match status" value="1"/>
</dbReference>
<dbReference type="InterPro" id="IPR036257">
    <property type="entry name" value="Cyt_c_oxidase_su2_TM_sf"/>
</dbReference>
<dbReference type="PRINTS" id="PR01166">
    <property type="entry name" value="CYCOXIDASEII"/>
</dbReference>
<evidence type="ECO:0000256" key="14">
    <source>
        <dbReference type="RuleBase" id="RU000456"/>
    </source>
</evidence>
<dbReference type="SUPFAM" id="SSF49503">
    <property type="entry name" value="Cupredoxins"/>
    <property type="match status" value="1"/>
</dbReference>
<keyword evidence="4 14" id="KW-0679">Respiratory chain</keyword>
<dbReference type="Pfam" id="PF00116">
    <property type="entry name" value="COX2"/>
    <property type="match status" value="1"/>
</dbReference>
<dbReference type="GO" id="GO:0016491">
    <property type="term" value="F:oxidoreductase activity"/>
    <property type="evidence" value="ECO:0007669"/>
    <property type="project" value="InterPro"/>
</dbReference>
<evidence type="ECO:0000256" key="12">
    <source>
        <dbReference type="ARBA" id="ARBA00024688"/>
    </source>
</evidence>
<dbReference type="eggNOG" id="COG1622">
    <property type="taxonomic scope" value="Bacteria"/>
</dbReference>
<comment type="catalytic activity">
    <reaction evidence="13 15">
        <text>4 Fe(II)-[cytochrome c] + O2 + 8 H(+)(in) = 4 Fe(III)-[cytochrome c] + 2 H2O + 4 H(+)(out)</text>
        <dbReference type="Rhea" id="RHEA:11436"/>
        <dbReference type="Rhea" id="RHEA-COMP:10350"/>
        <dbReference type="Rhea" id="RHEA-COMP:14399"/>
        <dbReference type="ChEBI" id="CHEBI:15377"/>
        <dbReference type="ChEBI" id="CHEBI:15378"/>
        <dbReference type="ChEBI" id="CHEBI:15379"/>
        <dbReference type="ChEBI" id="CHEBI:29033"/>
        <dbReference type="ChEBI" id="CHEBI:29034"/>
        <dbReference type="EC" id="7.1.1.9"/>
    </reaction>
</comment>
<protein>
    <recommendedName>
        <fullName evidence="15">Cytochrome c oxidase subunit 2</fullName>
        <ecNumber evidence="15">7.1.1.9</ecNumber>
    </recommendedName>
</protein>
<accession>A0A0A5FS28</accession>
<feature type="transmembrane region" description="Helical" evidence="16">
    <location>
        <begin position="81"/>
        <end position="102"/>
    </location>
</feature>
<evidence type="ECO:0000259" key="17">
    <source>
        <dbReference type="PROSITE" id="PS50857"/>
    </source>
</evidence>
<evidence type="ECO:0000256" key="8">
    <source>
        <dbReference type="ARBA" id="ARBA00022982"/>
    </source>
</evidence>
<keyword evidence="8 14" id="KW-0249">Electron transport</keyword>
<evidence type="ECO:0000256" key="4">
    <source>
        <dbReference type="ARBA" id="ARBA00022660"/>
    </source>
</evidence>
<dbReference type="InterPro" id="IPR011759">
    <property type="entry name" value="Cyt_c_oxidase_su2_TM_dom"/>
</dbReference>
<dbReference type="InterPro" id="IPR001505">
    <property type="entry name" value="Copper_CuA"/>
</dbReference>
<comment type="caution">
    <text evidence="19">The sequence shown here is derived from an EMBL/GenBank/DDBJ whole genome shotgun (WGS) entry which is preliminary data.</text>
</comment>
<dbReference type="RefSeq" id="WP_051255181.1">
    <property type="nucleotide sequence ID" value="NZ_AVPF01000098.1"/>
</dbReference>
<evidence type="ECO:0000256" key="1">
    <source>
        <dbReference type="ARBA" id="ARBA00004141"/>
    </source>
</evidence>
<keyword evidence="20" id="KW-1185">Reference proteome</keyword>
<dbReference type="GO" id="GO:0004129">
    <property type="term" value="F:cytochrome-c oxidase activity"/>
    <property type="evidence" value="ECO:0007669"/>
    <property type="project" value="UniProtKB-EC"/>
</dbReference>
<dbReference type="InterPro" id="IPR002429">
    <property type="entry name" value="CcO_II-like_C"/>
</dbReference>
<comment type="cofactor">
    <cofactor evidence="15">
        <name>Cu cation</name>
        <dbReference type="ChEBI" id="CHEBI:23378"/>
    </cofactor>
    <text evidence="15">Binds a copper A center.</text>
</comment>
<reference evidence="19 20" key="1">
    <citation type="submission" date="2013-08" db="EMBL/GenBank/DDBJ databases">
        <authorList>
            <person name="Huang J."/>
            <person name="Wang G."/>
        </authorList>
    </citation>
    <scope>NUCLEOTIDE SEQUENCE [LARGE SCALE GENOMIC DNA]</scope>
    <source>
        <strain evidence="19 20">BH030004</strain>
    </source>
</reference>
<dbReference type="PANTHER" id="PTHR22888">
    <property type="entry name" value="CYTOCHROME C OXIDASE, SUBUNIT II"/>
    <property type="match status" value="1"/>
</dbReference>
<evidence type="ECO:0000256" key="3">
    <source>
        <dbReference type="ARBA" id="ARBA00022448"/>
    </source>
</evidence>
<evidence type="ECO:0000256" key="7">
    <source>
        <dbReference type="ARBA" id="ARBA00022967"/>
    </source>
</evidence>
<dbReference type="PROSITE" id="PS50857">
    <property type="entry name" value="COX2_CUA"/>
    <property type="match status" value="1"/>
</dbReference>
<evidence type="ECO:0000256" key="5">
    <source>
        <dbReference type="ARBA" id="ARBA00022692"/>
    </source>
</evidence>
<comment type="similarity">
    <text evidence="2 14">Belongs to the cytochrome c oxidase subunit 2 family.</text>
</comment>
<feature type="domain" description="Cytochrome oxidase subunit II copper A binding" evidence="17">
    <location>
        <begin position="117"/>
        <end position="228"/>
    </location>
</feature>
<evidence type="ECO:0000256" key="6">
    <source>
        <dbReference type="ARBA" id="ARBA00022723"/>
    </source>
</evidence>
<name>A0A0A5FS28_9BACI</name>
<feature type="transmembrane region" description="Helical" evidence="16">
    <location>
        <begin position="36"/>
        <end position="60"/>
    </location>
</feature>
<keyword evidence="9 16" id="KW-1133">Transmembrane helix</keyword>
<dbReference type="Gene3D" id="1.10.287.90">
    <property type="match status" value="1"/>
</dbReference>
<dbReference type="GO" id="GO:0005886">
    <property type="term" value="C:plasma membrane"/>
    <property type="evidence" value="ECO:0007669"/>
    <property type="project" value="UniProtKB-SubCell"/>
</dbReference>
<organism evidence="19 20">
    <name type="scientific">Pontibacillus marinus BH030004 = DSM 16465</name>
    <dbReference type="NCBI Taxonomy" id="1385511"/>
    <lineage>
        <taxon>Bacteria</taxon>
        <taxon>Bacillati</taxon>
        <taxon>Bacillota</taxon>
        <taxon>Bacilli</taxon>
        <taxon>Bacillales</taxon>
        <taxon>Bacillaceae</taxon>
        <taxon>Pontibacillus</taxon>
    </lineage>
</organism>
<keyword evidence="10 15" id="KW-0186">Copper</keyword>
<dbReference type="PROSITE" id="PS50999">
    <property type="entry name" value="COX2_TM"/>
    <property type="match status" value="1"/>
</dbReference>
<evidence type="ECO:0000259" key="18">
    <source>
        <dbReference type="PROSITE" id="PS50999"/>
    </source>
</evidence>
<dbReference type="InterPro" id="IPR045187">
    <property type="entry name" value="CcO_II"/>
</dbReference>
<dbReference type="PANTHER" id="PTHR22888:SF18">
    <property type="entry name" value="CYTOCHROME BO(3) UBIQUINOL OXIDASE SUBUNIT 2"/>
    <property type="match status" value="1"/>
</dbReference>
<evidence type="ECO:0000256" key="11">
    <source>
        <dbReference type="ARBA" id="ARBA00023136"/>
    </source>
</evidence>
<dbReference type="NCBIfam" id="TIGR02866">
    <property type="entry name" value="CoxB"/>
    <property type="match status" value="1"/>
</dbReference>
<evidence type="ECO:0000313" key="20">
    <source>
        <dbReference type="Proteomes" id="UP000030403"/>
    </source>
</evidence>
<dbReference type="Proteomes" id="UP000030403">
    <property type="component" value="Unassembled WGS sequence"/>
</dbReference>
<dbReference type="EMBL" id="AVPF01000098">
    <property type="protein sequence ID" value="KGX83556.1"/>
    <property type="molecule type" value="Genomic_DNA"/>
</dbReference>
<dbReference type="STRING" id="1385511.GCA_000425225_00460"/>
<dbReference type="InterPro" id="IPR008972">
    <property type="entry name" value="Cupredoxin"/>
</dbReference>
<proteinExistence type="inferred from homology"/>
<gene>
    <name evidence="19" type="ORF">N783_02670</name>
</gene>
<keyword evidence="7" id="KW-1278">Translocase</keyword>